<name>A0A812N5K5_9DINO</name>
<evidence type="ECO:0000313" key="2">
    <source>
        <dbReference type="EMBL" id="CAE7299823.1"/>
    </source>
</evidence>
<protein>
    <recommendedName>
        <fullName evidence="4">RING-type domain-containing protein</fullName>
    </recommendedName>
</protein>
<evidence type="ECO:0000256" key="1">
    <source>
        <dbReference type="SAM" id="MobiDB-lite"/>
    </source>
</evidence>
<feature type="region of interest" description="Disordered" evidence="1">
    <location>
        <begin position="30"/>
        <end position="51"/>
    </location>
</feature>
<dbReference type="Proteomes" id="UP000604046">
    <property type="component" value="Unassembled WGS sequence"/>
</dbReference>
<dbReference type="AlphaFoldDB" id="A0A812N5K5"/>
<dbReference type="OrthoDB" id="10009520at2759"/>
<organism evidence="2 3">
    <name type="scientific">Symbiodinium natans</name>
    <dbReference type="NCBI Taxonomy" id="878477"/>
    <lineage>
        <taxon>Eukaryota</taxon>
        <taxon>Sar</taxon>
        <taxon>Alveolata</taxon>
        <taxon>Dinophyceae</taxon>
        <taxon>Suessiales</taxon>
        <taxon>Symbiodiniaceae</taxon>
        <taxon>Symbiodinium</taxon>
    </lineage>
</organism>
<evidence type="ECO:0008006" key="4">
    <source>
        <dbReference type="Google" id="ProtNLM"/>
    </source>
</evidence>
<comment type="caution">
    <text evidence="2">The sequence shown here is derived from an EMBL/GenBank/DDBJ whole genome shotgun (WGS) entry which is preliminary data.</text>
</comment>
<reference evidence="2" key="1">
    <citation type="submission" date="2021-02" db="EMBL/GenBank/DDBJ databases">
        <authorList>
            <person name="Dougan E. K."/>
            <person name="Rhodes N."/>
            <person name="Thang M."/>
            <person name="Chan C."/>
        </authorList>
    </citation>
    <scope>NUCLEOTIDE SEQUENCE</scope>
</reference>
<sequence length="309" mass="34707">MACRCQHCRPEWLGNGWWCPQAPRVQMLPAQPLPRGGRIGQQGPLQEGALDPSDADLREALEASLRSAEEDRLFQEELSRAIRQSMEDAGSLTASGSQIPQAPETPSQAPETCIICLEQKICGIWCCCDEPSAAHFLCSGCLPLYVRSELQSDEESGRRLMERRAFGHCVRCPSGRSSDCQGFLQLEALRPRVPTELWSQLQATAEADENHRQWQLQHDREEDPEVLRESLLRSMPNAVQCAGCGYGPIDHMACQDLDAHHGEWQGSTQISNQCPRCGWWQHDIRQWPRWAGVLDMACNEERTAACSEQ</sequence>
<feature type="compositionally biased region" description="Polar residues" evidence="1">
    <location>
        <begin position="92"/>
        <end position="106"/>
    </location>
</feature>
<evidence type="ECO:0000313" key="3">
    <source>
        <dbReference type="Proteomes" id="UP000604046"/>
    </source>
</evidence>
<keyword evidence="3" id="KW-1185">Reference proteome</keyword>
<feature type="region of interest" description="Disordered" evidence="1">
    <location>
        <begin position="86"/>
        <end position="106"/>
    </location>
</feature>
<proteinExistence type="predicted"/>
<dbReference type="EMBL" id="CAJNDS010002064">
    <property type="protein sequence ID" value="CAE7299823.1"/>
    <property type="molecule type" value="Genomic_DNA"/>
</dbReference>
<accession>A0A812N5K5</accession>
<gene>
    <name evidence="2" type="ORF">SNAT2548_LOCUS15775</name>
</gene>